<feature type="non-terminal residue" evidence="1">
    <location>
        <position position="1"/>
    </location>
</feature>
<name>A0AAD5R0J6_PARTN</name>
<comment type="caution">
    <text evidence="1">The sequence shown here is derived from an EMBL/GenBank/DDBJ whole genome shotgun (WGS) entry which is preliminary data.</text>
</comment>
<evidence type="ECO:0000313" key="2">
    <source>
        <dbReference type="Proteomes" id="UP001196413"/>
    </source>
</evidence>
<dbReference type="Proteomes" id="UP001196413">
    <property type="component" value="Unassembled WGS sequence"/>
</dbReference>
<gene>
    <name evidence="1" type="ORF">KIN20_028174</name>
</gene>
<dbReference type="EMBL" id="JAHQIW010005837">
    <property type="protein sequence ID" value="KAJ1367291.1"/>
    <property type="molecule type" value="Genomic_DNA"/>
</dbReference>
<reference evidence="1" key="1">
    <citation type="submission" date="2021-06" db="EMBL/GenBank/DDBJ databases">
        <title>Parelaphostrongylus tenuis whole genome reference sequence.</title>
        <authorList>
            <person name="Garwood T.J."/>
            <person name="Larsen P.A."/>
            <person name="Fountain-Jones N.M."/>
            <person name="Garbe J.R."/>
            <person name="Macchietto M.G."/>
            <person name="Kania S.A."/>
            <person name="Gerhold R.W."/>
            <person name="Richards J.E."/>
            <person name="Wolf T.M."/>
        </authorList>
    </citation>
    <scope>NUCLEOTIDE SEQUENCE</scope>
    <source>
        <strain evidence="1">MNPRO001-30</strain>
        <tissue evidence="1">Meninges</tissue>
    </source>
</reference>
<evidence type="ECO:0000313" key="1">
    <source>
        <dbReference type="EMBL" id="KAJ1367291.1"/>
    </source>
</evidence>
<accession>A0AAD5R0J6</accession>
<protein>
    <submittedName>
        <fullName evidence="1">Uncharacterized protein</fullName>
    </submittedName>
</protein>
<keyword evidence="2" id="KW-1185">Reference proteome</keyword>
<dbReference type="AlphaFoldDB" id="A0AAD5R0J6"/>
<sequence>VHSCACDSLRSSFNPSGLVYPVWYSGYNDGQPTGPGDPEYVGCPLLYSGSVERAPLERVGLKFDFLLG</sequence>
<organism evidence="1 2">
    <name type="scientific">Parelaphostrongylus tenuis</name>
    <name type="common">Meningeal worm</name>
    <dbReference type="NCBI Taxonomy" id="148309"/>
    <lineage>
        <taxon>Eukaryota</taxon>
        <taxon>Metazoa</taxon>
        <taxon>Ecdysozoa</taxon>
        <taxon>Nematoda</taxon>
        <taxon>Chromadorea</taxon>
        <taxon>Rhabditida</taxon>
        <taxon>Rhabditina</taxon>
        <taxon>Rhabditomorpha</taxon>
        <taxon>Strongyloidea</taxon>
        <taxon>Metastrongylidae</taxon>
        <taxon>Parelaphostrongylus</taxon>
    </lineage>
</organism>
<proteinExistence type="predicted"/>